<name>B3QY93_CHLT3</name>
<keyword evidence="1" id="KW-0676">Redox-active center</keyword>
<dbReference type="eggNOG" id="COG1225">
    <property type="taxonomic scope" value="Bacteria"/>
</dbReference>
<dbReference type="InterPro" id="IPR013766">
    <property type="entry name" value="Thioredoxin_domain"/>
</dbReference>
<dbReference type="InterPro" id="IPR036249">
    <property type="entry name" value="Thioredoxin-like_sf"/>
</dbReference>
<dbReference type="HOGENOM" id="CLU_120848_0_0_10"/>
<evidence type="ECO:0000313" key="4">
    <source>
        <dbReference type="Proteomes" id="UP000001208"/>
    </source>
</evidence>
<dbReference type="GO" id="GO:0016209">
    <property type="term" value="F:antioxidant activity"/>
    <property type="evidence" value="ECO:0007669"/>
    <property type="project" value="InterPro"/>
</dbReference>
<evidence type="ECO:0000313" key="3">
    <source>
        <dbReference type="EMBL" id="ACF15059.1"/>
    </source>
</evidence>
<dbReference type="KEGG" id="cts:Ctha_2610"/>
<dbReference type="AlphaFoldDB" id="B3QY93"/>
<gene>
    <name evidence="3" type="ordered locus">Ctha_2610</name>
</gene>
<keyword evidence="4" id="KW-1185">Reference proteome</keyword>
<dbReference type="SUPFAM" id="SSF52833">
    <property type="entry name" value="Thioredoxin-like"/>
    <property type="match status" value="1"/>
</dbReference>
<dbReference type="Proteomes" id="UP000001208">
    <property type="component" value="Chromosome"/>
</dbReference>
<proteinExistence type="predicted"/>
<dbReference type="PANTHER" id="PTHR43110:SF1">
    <property type="entry name" value="THIOL PEROXIDASE"/>
    <property type="match status" value="1"/>
</dbReference>
<dbReference type="GO" id="GO:0016491">
    <property type="term" value="F:oxidoreductase activity"/>
    <property type="evidence" value="ECO:0007669"/>
    <property type="project" value="InterPro"/>
</dbReference>
<reference evidence="3 4" key="1">
    <citation type="submission" date="2008-06" db="EMBL/GenBank/DDBJ databases">
        <title>Complete sequence of Chloroherpeton thalassium ATCC 35110.</title>
        <authorList>
            <consortium name="US DOE Joint Genome Institute"/>
            <person name="Lucas S."/>
            <person name="Copeland A."/>
            <person name="Lapidus A."/>
            <person name="Glavina del Rio T."/>
            <person name="Dalin E."/>
            <person name="Tice H."/>
            <person name="Bruce D."/>
            <person name="Goodwin L."/>
            <person name="Pitluck S."/>
            <person name="Schmutz J."/>
            <person name="Larimer F."/>
            <person name="Land M."/>
            <person name="Hauser L."/>
            <person name="Kyrpides N."/>
            <person name="Mikhailova N."/>
            <person name="Liu Z."/>
            <person name="Li T."/>
            <person name="Zhao F."/>
            <person name="Overmann J."/>
            <person name="Bryant D.A."/>
            <person name="Richardson P."/>
        </authorList>
    </citation>
    <scope>NUCLEOTIDE SEQUENCE [LARGE SCALE GENOMIC DNA]</scope>
    <source>
        <strain evidence="4">ATCC 35110 / GB-78</strain>
    </source>
</reference>
<dbReference type="CDD" id="cd02970">
    <property type="entry name" value="PRX_like2"/>
    <property type="match status" value="1"/>
</dbReference>
<sequence>MSGFFESINPINGKFIENLLPRGTKKNVKVGDLAPDFSLPDGNGNSVTLSSFRGKRVLLVFTRIYTDKIICPLCYPHLSSLKKDFSKFQELDTEVIVVNTTSAEMTREIVASSAFPFTMLSDEQWKVFELYGLGAAAGAPLPGQFIVGREGKILFVYTCDRFPNHPSNEEMFALLKQIAK</sequence>
<dbReference type="Gene3D" id="3.40.30.10">
    <property type="entry name" value="Glutaredoxin"/>
    <property type="match status" value="1"/>
</dbReference>
<protein>
    <submittedName>
        <fullName evidence="3">Alkyl hydroperoxide reductase/ Thiol specific antioxidant/ Mal allergen</fullName>
    </submittedName>
</protein>
<dbReference type="InterPro" id="IPR050455">
    <property type="entry name" value="Tpx_Peroxidase_subfamily"/>
</dbReference>
<dbReference type="RefSeq" id="WP_012501141.1">
    <property type="nucleotide sequence ID" value="NC_011026.1"/>
</dbReference>
<evidence type="ECO:0000256" key="1">
    <source>
        <dbReference type="ARBA" id="ARBA00023284"/>
    </source>
</evidence>
<evidence type="ECO:0000259" key="2">
    <source>
        <dbReference type="PROSITE" id="PS51352"/>
    </source>
</evidence>
<organism evidence="3 4">
    <name type="scientific">Chloroherpeton thalassium (strain ATCC 35110 / GB-78)</name>
    <dbReference type="NCBI Taxonomy" id="517418"/>
    <lineage>
        <taxon>Bacteria</taxon>
        <taxon>Pseudomonadati</taxon>
        <taxon>Chlorobiota</taxon>
        <taxon>Chlorobiia</taxon>
        <taxon>Chlorobiales</taxon>
        <taxon>Chloroherpetonaceae</taxon>
        <taxon>Chloroherpeton</taxon>
    </lineage>
</organism>
<dbReference type="InterPro" id="IPR000866">
    <property type="entry name" value="AhpC/TSA"/>
</dbReference>
<dbReference type="STRING" id="517418.Ctha_2610"/>
<accession>B3QY93</accession>
<dbReference type="EMBL" id="CP001100">
    <property type="protein sequence ID" value="ACF15059.1"/>
    <property type="molecule type" value="Genomic_DNA"/>
</dbReference>
<dbReference type="OrthoDB" id="9812811at2"/>
<feature type="domain" description="Thioredoxin" evidence="2">
    <location>
        <begin position="28"/>
        <end position="180"/>
    </location>
</feature>
<dbReference type="PROSITE" id="PS51352">
    <property type="entry name" value="THIOREDOXIN_2"/>
    <property type="match status" value="1"/>
</dbReference>
<dbReference type="Pfam" id="PF00578">
    <property type="entry name" value="AhpC-TSA"/>
    <property type="match status" value="1"/>
</dbReference>
<dbReference type="PANTHER" id="PTHR43110">
    <property type="entry name" value="THIOL PEROXIDASE"/>
    <property type="match status" value="1"/>
</dbReference>